<protein>
    <submittedName>
        <fullName evidence="3">Exported protein</fullName>
    </submittedName>
</protein>
<dbReference type="PANTHER" id="PTHR36933">
    <property type="entry name" value="SLL0788 PROTEIN"/>
    <property type="match status" value="1"/>
</dbReference>
<proteinExistence type="predicted"/>
<dbReference type="Proteomes" id="UP000214720">
    <property type="component" value="Unassembled WGS sequence"/>
</dbReference>
<dbReference type="Gene3D" id="1.20.1260.10">
    <property type="match status" value="1"/>
</dbReference>
<evidence type="ECO:0000256" key="1">
    <source>
        <dbReference type="SAM" id="SignalP"/>
    </source>
</evidence>
<dbReference type="EMBL" id="MTHB01000012">
    <property type="protein sequence ID" value="OXC80590.1"/>
    <property type="molecule type" value="Genomic_DNA"/>
</dbReference>
<comment type="caution">
    <text evidence="3">The sequence shown here is derived from an EMBL/GenBank/DDBJ whole genome shotgun (WGS) entry which is preliminary data.</text>
</comment>
<accession>A0A226XC46</accession>
<dbReference type="InterPro" id="IPR012347">
    <property type="entry name" value="Ferritin-like"/>
</dbReference>
<evidence type="ECO:0000313" key="4">
    <source>
        <dbReference type="Proteomes" id="UP000214720"/>
    </source>
</evidence>
<evidence type="ECO:0000259" key="2">
    <source>
        <dbReference type="Pfam" id="PF03713"/>
    </source>
</evidence>
<dbReference type="AlphaFoldDB" id="A0A226XC46"/>
<dbReference type="PANTHER" id="PTHR36933:SF1">
    <property type="entry name" value="SLL0788 PROTEIN"/>
    <property type="match status" value="1"/>
</dbReference>
<dbReference type="RefSeq" id="WP_179258157.1">
    <property type="nucleotide sequence ID" value="NZ_MTHB01000012.1"/>
</dbReference>
<feature type="signal peptide" evidence="1">
    <location>
        <begin position="1"/>
        <end position="27"/>
    </location>
</feature>
<name>A0A226XC46_CABSO</name>
<gene>
    <name evidence="3" type="ORF">BSU04_01195</name>
</gene>
<dbReference type="eggNOG" id="COG3544">
    <property type="taxonomic scope" value="Bacteria"/>
</dbReference>
<feature type="domain" description="DUF305" evidence="2">
    <location>
        <begin position="45"/>
        <end position="130"/>
    </location>
</feature>
<dbReference type="Pfam" id="PF03713">
    <property type="entry name" value="DUF305"/>
    <property type="match status" value="1"/>
</dbReference>
<feature type="chain" id="PRO_5012850297" evidence="1">
    <location>
        <begin position="28"/>
        <end position="137"/>
    </location>
</feature>
<reference evidence="4" key="1">
    <citation type="submission" date="2017-01" db="EMBL/GenBank/DDBJ databases">
        <title>Genome Analysis of Deinococcus marmoris KOPRI26562.</title>
        <authorList>
            <person name="Kim J.H."/>
            <person name="Oh H.-M."/>
        </authorList>
    </citation>
    <scope>NUCLEOTIDE SEQUENCE [LARGE SCALE GENOMIC DNA]</scope>
    <source>
        <strain evidence="4">PAMC 26633</strain>
    </source>
</reference>
<keyword evidence="1" id="KW-0732">Signal</keyword>
<evidence type="ECO:0000313" key="3">
    <source>
        <dbReference type="EMBL" id="OXC80590.1"/>
    </source>
</evidence>
<dbReference type="InterPro" id="IPR005183">
    <property type="entry name" value="DUF305_CopM-like"/>
</dbReference>
<organism evidence="3 4">
    <name type="scientific">Caballeronia sordidicola</name>
    <name type="common">Burkholderia sordidicola</name>
    <dbReference type="NCBI Taxonomy" id="196367"/>
    <lineage>
        <taxon>Bacteria</taxon>
        <taxon>Pseudomonadati</taxon>
        <taxon>Pseudomonadota</taxon>
        <taxon>Betaproteobacteria</taxon>
        <taxon>Burkholderiales</taxon>
        <taxon>Burkholderiaceae</taxon>
        <taxon>Caballeronia</taxon>
    </lineage>
</organism>
<sequence>MTFPKTFLAGAVAFAVSIVVSMPAAFAQTPASSASMAGMDMSAANGSQGDSASTKEFQAADHSMMSGMSGVEYTGDVDHDFVAHMIPHHQGAVAMAKVELKYGKDAKLRALAKEIIASQDKEIAFMKRWLATHPQKK</sequence>